<dbReference type="Proteomes" id="UP001239019">
    <property type="component" value="Unassembled WGS sequence"/>
</dbReference>
<dbReference type="InterPro" id="IPR043147">
    <property type="entry name" value="Penicillin_amidase_A-knob"/>
</dbReference>
<dbReference type="PIRSF" id="PIRSF001227">
    <property type="entry name" value="Pen_acylase"/>
    <property type="match status" value="1"/>
</dbReference>
<keyword evidence="2 5" id="KW-0378">Hydrolase</keyword>
<dbReference type="RefSeq" id="WP_306728047.1">
    <property type="nucleotide sequence ID" value="NZ_JAVDDT010000003.1"/>
</dbReference>
<dbReference type="InterPro" id="IPR014395">
    <property type="entry name" value="Pen/GL7ACA/AHL_acylase"/>
</dbReference>
<dbReference type="CDD" id="cd03747">
    <property type="entry name" value="Ntn_PGA_like"/>
    <property type="match status" value="1"/>
</dbReference>
<accession>A0ABU0W6A3</accession>
<dbReference type="SUPFAM" id="SSF56235">
    <property type="entry name" value="N-terminal nucleophile aminohydrolases (Ntn hydrolases)"/>
    <property type="match status" value="1"/>
</dbReference>
<dbReference type="InterPro" id="IPR002692">
    <property type="entry name" value="S45"/>
</dbReference>
<protein>
    <submittedName>
        <fullName evidence="5">Penicillin acylase family protein</fullName>
        <ecNumber evidence="5">3.5.1.-</ecNumber>
    </submittedName>
</protein>
<proteinExistence type="inferred from homology"/>
<sequence>MKRGLLWGSGGLLLLAVVILLAAWLLFRASLPALDGEIALAVEGPVNIERDRQGVPSIVADSEGDAAFAMGFVHAQERFFQMDTLRRSAAGELAALFGEVALDFDRQRRHWRGRHLAREALATLPEADQVLLSRYAAGVNAGLDALGSRPPEYWLLNARPQDWRAEDSLLVNLSMFFYLNDARGHRALQLDRITRTLPEAVSTFLLDPADPRDAPLQDEPLPELPAIPGEDQFQVRDFEDVNLDWRRLLGGELPLPGSNSWAVSGDLLEGEAALLAGDTHLGLSLPNTWYRLQFQVRGEHEWPITGASLPGVPGVVLGSNGHLAWTFTNSYGDWSTRVVLDWDEEEAGRYLTPDGPEQLIEHEEVIEVRGGASESLSYVWSRWGPVVSVADDEKHAKVWTAALPGGLNVAFRDVYRARDVTSLLEAGARLGMPPQNLLAVDRAGDIGWTIAGRIPERDGGFRSAARLPRSGDFHAGEWLSEAAYPRVVNPAHGRLWTANARVASGEHLDRIGDGGYPVAARQQQIRDRLFEMERHDEQAMLDLQLDDEARLLYDWVPIALSAADAAEASEARRRFREEITHWHGHAWPDSVGYRLLRDFRREVTGRTLGPLLHPMVEAWPDFDYRHQRKRERPVRQLLAERPMHLLAPDFDSWDELLVDAMDAVIAASRQNANSDGDWQDWGERNTTHVRHPMSTSLPLLARWLDLTPERLPGDQHMPRVQVGAFGASQRLVVRPGAEADGVFHMPGGQSGHFLSPWYRDGHRDWSDGRSSPFLPGDAAHTLILIPEF</sequence>
<organism evidence="5 6">
    <name type="scientific">Natronospira bacteriovora</name>
    <dbReference type="NCBI Taxonomy" id="3069753"/>
    <lineage>
        <taxon>Bacteria</taxon>
        <taxon>Pseudomonadati</taxon>
        <taxon>Pseudomonadota</taxon>
        <taxon>Gammaproteobacteria</taxon>
        <taxon>Natronospirales</taxon>
        <taxon>Natronospiraceae</taxon>
        <taxon>Natronospira</taxon>
    </lineage>
</organism>
<reference evidence="5 6" key="1">
    <citation type="submission" date="2023-08" db="EMBL/GenBank/DDBJ databases">
        <title>Whole-genome sequencing of halo(alkali)philic microorganisms from hypersaline lakes.</title>
        <authorList>
            <person name="Sorokin D.Y."/>
            <person name="Abbas B."/>
            <person name="Merkel A.Y."/>
        </authorList>
    </citation>
    <scope>NUCLEOTIDE SEQUENCE [LARGE SCALE GENOMIC DNA]</scope>
    <source>
        <strain evidence="5 6">AB-CW4</strain>
    </source>
</reference>
<dbReference type="GO" id="GO:0016787">
    <property type="term" value="F:hydrolase activity"/>
    <property type="evidence" value="ECO:0007669"/>
    <property type="project" value="UniProtKB-KW"/>
</dbReference>
<dbReference type="EC" id="3.5.1.-" evidence="5"/>
<evidence type="ECO:0000256" key="3">
    <source>
        <dbReference type="ARBA" id="ARBA00023145"/>
    </source>
</evidence>
<dbReference type="Gene3D" id="3.60.20.10">
    <property type="entry name" value="Glutamine Phosphoribosylpyrophosphate, subunit 1, domain 1"/>
    <property type="match status" value="1"/>
</dbReference>
<dbReference type="InterPro" id="IPR029055">
    <property type="entry name" value="Ntn_hydrolases_N"/>
</dbReference>
<dbReference type="EMBL" id="JAVDDT010000003">
    <property type="protein sequence ID" value="MDQ2069549.1"/>
    <property type="molecule type" value="Genomic_DNA"/>
</dbReference>
<dbReference type="Pfam" id="PF01804">
    <property type="entry name" value="Penicil_amidase"/>
    <property type="match status" value="1"/>
</dbReference>
<evidence type="ECO:0000313" key="5">
    <source>
        <dbReference type="EMBL" id="MDQ2069549.1"/>
    </source>
</evidence>
<dbReference type="Gene3D" id="1.10.1400.10">
    <property type="match status" value="1"/>
</dbReference>
<dbReference type="PANTHER" id="PTHR34218:SF4">
    <property type="entry name" value="ACYL-HOMOSERINE LACTONE ACYLASE QUIP"/>
    <property type="match status" value="1"/>
</dbReference>
<dbReference type="InterPro" id="IPR023343">
    <property type="entry name" value="Penicillin_amidase_dom1"/>
</dbReference>
<evidence type="ECO:0000313" key="6">
    <source>
        <dbReference type="Proteomes" id="UP001239019"/>
    </source>
</evidence>
<evidence type="ECO:0000256" key="1">
    <source>
        <dbReference type="ARBA" id="ARBA00006586"/>
    </source>
</evidence>
<comment type="caution">
    <text evidence="5">The sequence shown here is derived from an EMBL/GenBank/DDBJ whole genome shotgun (WGS) entry which is preliminary data.</text>
</comment>
<name>A0ABU0W6A3_9GAMM</name>
<evidence type="ECO:0000256" key="4">
    <source>
        <dbReference type="ARBA" id="ARBA00038735"/>
    </source>
</evidence>
<evidence type="ECO:0000256" key="2">
    <source>
        <dbReference type="ARBA" id="ARBA00022801"/>
    </source>
</evidence>
<keyword evidence="3" id="KW-0865">Zymogen</keyword>
<comment type="similarity">
    <text evidence="1">Belongs to the peptidase S45 family.</text>
</comment>
<gene>
    <name evidence="5" type="ORF">RBH19_06670</name>
</gene>
<dbReference type="Gene3D" id="2.30.120.10">
    <property type="match status" value="1"/>
</dbReference>
<keyword evidence="6" id="KW-1185">Reference proteome</keyword>
<dbReference type="PANTHER" id="PTHR34218">
    <property type="entry name" value="PEPTIDASE S45 PENICILLIN AMIDASE"/>
    <property type="match status" value="1"/>
</dbReference>
<dbReference type="Gene3D" id="1.10.439.10">
    <property type="entry name" value="Penicillin Amidohydrolase, domain 1"/>
    <property type="match status" value="1"/>
</dbReference>
<comment type="subunit">
    <text evidence="4">Heterodimer of an alpha subunit and a beta subunit processed from the same precursor.</text>
</comment>
<dbReference type="InterPro" id="IPR043146">
    <property type="entry name" value="Penicillin_amidase_N_B-knob"/>
</dbReference>